<dbReference type="OrthoDB" id="8704at2157"/>
<sequence length="171" mass="20242">MDENESRISALTLRGAQERPMNEKLFVLTLSFSIDGFIRQVLTQKNWEKAYNKHDNSLRLTVKLDIKNNGKIIESIKLIRKAIFFWTRNPKIDHRIWIMIVKDDTPFYPLEEEEARQLLFDFIKDIEIKPDALRKGKNDITVLVELSWGKHEFIEKNSVKKESNIQQIDNN</sequence>
<protein>
    <submittedName>
        <fullName evidence="1">Uncharacterized protein</fullName>
    </submittedName>
</protein>
<dbReference type="Proteomes" id="UP000315289">
    <property type="component" value="Unassembled WGS sequence"/>
</dbReference>
<evidence type="ECO:0000313" key="2">
    <source>
        <dbReference type="Proteomes" id="UP000315289"/>
    </source>
</evidence>
<accession>A0A557SXZ7</accession>
<name>A0A557SXZ7_9ARCH</name>
<dbReference type="EMBL" id="VOAH01000003">
    <property type="protein sequence ID" value="TVP41475.1"/>
    <property type="molecule type" value="Genomic_DNA"/>
</dbReference>
<gene>
    <name evidence="1" type="ORF">NARC_30190</name>
</gene>
<dbReference type="AlphaFoldDB" id="A0A557SXZ7"/>
<reference evidence="1 2" key="1">
    <citation type="journal article" date="2019" name="Front. Microbiol.">
        <title>Ammonia Oxidation by the Arctic Terrestrial Thaumarchaeote Candidatus Nitrosocosmicus arcticus Is Stimulated by Increasing Temperatures.</title>
        <authorList>
            <person name="Alves R.J.E."/>
            <person name="Kerou M."/>
            <person name="Zappe A."/>
            <person name="Bittner R."/>
            <person name="Abby S.S."/>
            <person name="Schmidt H.A."/>
            <person name="Pfeifer K."/>
            <person name="Schleper C."/>
        </authorList>
    </citation>
    <scope>NUCLEOTIDE SEQUENCE [LARGE SCALE GENOMIC DNA]</scope>
    <source>
        <strain evidence="1 2">Kfb</strain>
    </source>
</reference>
<keyword evidence="2" id="KW-1185">Reference proteome</keyword>
<dbReference type="RefSeq" id="WP_186434048.1">
    <property type="nucleotide sequence ID" value="NZ_ML675579.1"/>
</dbReference>
<comment type="caution">
    <text evidence="1">The sequence shown here is derived from an EMBL/GenBank/DDBJ whole genome shotgun (WGS) entry which is preliminary data.</text>
</comment>
<organism evidence="1 2">
    <name type="scientific">Candidatus Nitrosocosmicus arcticus</name>
    <dbReference type="NCBI Taxonomy" id="2035267"/>
    <lineage>
        <taxon>Archaea</taxon>
        <taxon>Nitrososphaerota</taxon>
        <taxon>Nitrososphaeria</taxon>
        <taxon>Nitrososphaerales</taxon>
        <taxon>Nitrososphaeraceae</taxon>
        <taxon>Candidatus Nitrosocosmicus</taxon>
    </lineage>
</organism>
<proteinExistence type="predicted"/>
<evidence type="ECO:0000313" key="1">
    <source>
        <dbReference type="EMBL" id="TVP41475.1"/>
    </source>
</evidence>